<dbReference type="AlphaFoldDB" id="K6XV13"/>
<keyword evidence="7" id="KW-1185">Reference proteome</keyword>
<dbReference type="InterPro" id="IPR004147">
    <property type="entry name" value="ABC1_dom"/>
</dbReference>
<protein>
    <submittedName>
        <fullName evidence="6">Protein ABC1, mitochondrial</fullName>
    </submittedName>
</protein>
<dbReference type="STRING" id="1127673.GLIP_2890"/>
<dbReference type="Pfam" id="PF03109">
    <property type="entry name" value="ABC1"/>
    <property type="match status" value="1"/>
</dbReference>
<evidence type="ECO:0000259" key="5">
    <source>
        <dbReference type="Pfam" id="PF03109"/>
    </source>
</evidence>
<keyword evidence="3" id="KW-0547">Nucleotide-binding</keyword>
<dbReference type="RefSeq" id="WP_008845316.1">
    <property type="nucleotide sequence ID" value="NZ_BAEN01000058.1"/>
</dbReference>
<dbReference type="InterPro" id="IPR034646">
    <property type="entry name" value="ADCK3_dom"/>
</dbReference>
<evidence type="ECO:0000256" key="1">
    <source>
        <dbReference type="ARBA" id="ARBA00009670"/>
    </source>
</evidence>
<sequence length="445" mass="49773">MTTKSSSNEAKIPKGRVSRFAKMGSLASRIAGNMISEGVSELAKGNRPKVKDLLLTPANVKRVSDQLAQMRGAAMKVGQLISMDAGDVLPKELSELLARLRADAKSMPQSELMTILDSQWGAGWQSKFIQFHLKPIASASIGQVHKAIDKDLRRLAIKVQYPGIKQSINSDVDNVASLIKLSGLIPKGLDLKPLLSEAKAQLHEEANYLLEGQHLTQYASQITNDKGYVIPEWIPDLSSETVLAMTFLDGEPIENLEDSSQAIRDSIVKRLFSLFFKELFEFQLVQTDPNFANFLYDEKDDNVVLLDFGATRQYSKSMAQSYLDLMQAGFNRDKKSIKKHALQLGLITEALSEQTQESITEICFHSCEPLFIEGGYDFASSDLLERLRIIGTQLSLDKNYLHTPPVDTIFLHRKLGGLFLLATKLRAKVDLRSMFKPYLKHRLIK</sequence>
<dbReference type="SUPFAM" id="SSF56112">
    <property type="entry name" value="Protein kinase-like (PK-like)"/>
    <property type="match status" value="1"/>
</dbReference>
<dbReference type="GO" id="GO:0006744">
    <property type="term" value="P:ubiquinone biosynthetic process"/>
    <property type="evidence" value="ECO:0007669"/>
    <property type="project" value="TreeGrafter"/>
</dbReference>
<dbReference type="OrthoDB" id="9795390at2"/>
<evidence type="ECO:0000313" key="7">
    <source>
        <dbReference type="Proteomes" id="UP000006334"/>
    </source>
</evidence>
<dbReference type="GO" id="GO:0005524">
    <property type="term" value="F:ATP binding"/>
    <property type="evidence" value="ECO:0007669"/>
    <property type="project" value="UniProtKB-KW"/>
</dbReference>
<accession>K6XV13</accession>
<proteinExistence type="inferred from homology"/>
<organism evidence="6 7">
    <name type="scientific">Aliiglaciecola lipolytica E3</name>
    <dbReference type="NCBI Taxonomy" id="1127673"/>
    <lineage>
        <taxon>Bacteria</taxon>
        <taxon>Pseudomonadati</taxon>
        <taxon>Pseudomonadota</taxon>
        <taxon>Gammaproteobacteria</taxon>
        <taxon>Alteromonadales</taxon>
        <taxon>Alteromonadaceae</taxon>
        <taxon>Aliiglaciecola</taxon>
    </lineage>
</organism>
<evidence type="ECO:0000256" key="3">
    <source>
        <dbReference type="ARBA" id="ARBA00022741"/>
    </source>
</evidence>
<dbReference type="EMBL" id="BAEN01000058">
    <property type="protein sequence ID" value="GAC15511.1"/>
    <property type="molecule type" value="Genomic_DNA"/>
</dbReference>
<dbReference type="InterPro" id="IPR051409">
    <property type="entry name" value="Atypical_kinase_ADCK"/>
</dbReference>
<feature type="domain" description="ABC1 atypical kinase-like" evidence="5">
    <location>
        <begin position="100"/>
        <end position="340"/>
    </location>
</feature>
<dbReference type="GO" id="GO:0016740">
    <property type="term" value="F:transferase activity"/>
    <property type="evidence" value="ECO:0007669"/>
    <property type="project" value="UniProtKB-KW"/>
</dbReference>
<dbReference type="Gene3D" id="1.10.510.10">
    <property type="entry name" value="Transferase(Phosphotransferase) domain 1"/>
    <property type="match status" value="1"/>
</dbReference>
<comment type="caution">
    <text evidence="6">The sequence shown here is derived from an EMBL/GenBank/DDBJ whole genome shotgun (WGS) entry which is preliminary data.</text>
</comment>
<keyword evidence="4" id="KW-0067">ATP-binding</keyword>
<evidence type="ECO:0000256" key="2">
    <source>
        <dbReference type="ARBA" id="ARBA00022679"/>
    </source>
</evidence>
<comment type="similarity">
    <text evidence="1">Belongs to the protein kinase superfamily. ADCK protein kinase family.</text>
</comment>
<evidence type="ECO:0000313" key="6">
    <source>
        <dbReference type="EMBL" id="GAC15511.1"/>
    </source>
</evidence>
<gene>
    <name evidence="6" type="ORF">GLIP_2890</name>
</gene>
<name>K6XV13_9ALTE</name>
<keyword evidence="2" id="KW-0808">Transferase</keyword>
<dbReference type="PANTHER" id="PTHR43851">
    <property type="match status" value="1"/>
</dbReference>
<evidence type="ECO:0000256" key="4">
    <source>
        <dbReference type="ARBA" id="ARBA00022840"/>
    </source>
</evidence>
<dbReference type="eggNOG" id="COG0661">
    <property type="taxonomic scope" value="Bacteria"/>
</dbReference>
<reference evidence="6 7" key="1">
    <citation type="journal article" date="2017" name="Antonie Van Leeuwenhoek">
        <title>Rhizobium rhizosphaerae sp. nov., a novel species isolated from rice rhizosphere.</title>
        <authorList>
            <person name="Zhao J.J."/>
            <person name="Zhang J."/>
            <person name="Zhang R.J."/>
            <person name="Zhang C.W."/>
            <person name="Yin H.Q."/>
            <person name="Zhang X.X."/>
        </authorList>
    </citation>
    <scope>NUCLEOTIDE SEQUENCE [LARGE SCALE GENOMIC DNA]</scope>
    <source>
        <strain evidence="6 7">E3</strain>
    </source>
</reference>
<dbReference type="PANTHER" id="PTHR43851:SF3">
    <property type="entry name" value="COENZYME Q8"/>
    <property type="match status" value="1"/>
</dbReference>
<dbReference type="CDD" id="cd13970">
    <property type="entry name" value="ABC1_ADCK3"/>
    <property type="match status" value="1"/>
</dbReference>
<dbReference type="Proteomes" id="UP000006334">
    <property type="component" value="Unassembled WGS sequence"/>
</dbReference>
<dbReference type="InterPro" id="IPR011009">
    <property type="entry name" value="Kinase-like_dom_sf"/>
</dbReference>